<dbReference type="InterPro" id="IPR050282">
    <property type="entry name" value="Cycloisomerase_2"/>
</dbReference>
<dbReference type="AlphaFoldDB" id="E8N8G5"/>
<dbReference type="InterPro" id="IPR019405">
    <property type="entry name" value="Lactonase_7-beta_prop"/>
</dbReference>
<organism evidence="3 4">
    <name type="scientific">Microbacterium testaceum (strain StLB037)</name>
    <dbReference type="NCBI Taxonomy" id="979556"/>
    <lineage>
        <taxon>Bacteria</taxon>
        <taxon>Bacillati</taxon>
        <taxon>Actinomycetota</taxon>
        <taxon>Actinomycetes</taxon>
        <taxon>Micrococcales</taxon>
        <taxon>Microbacteriaceae</taxon>
        <taxon>Microbacterium</taxon>
    </lineage>
</organism>
<dbReference type="PANTHER" id="PTHR30344:SF1">
    <property type="entry name" value="6-PHOSPHOGLUCONOLACTONASE"/>
    <property type="match status" value="1"/>
</dbReference>
<dbReference type="EMBL" id="AP012052">
    <property type="protein sequence ID" value="BAJ74410.1"/>
    <property type="molecule type" value="Genomic_DNA"/>
</dbReference>
<comment type="similarity">
    <text evidence="1">Belongs to the cycloisomerase 2 family.</text>
</comment>
<dbReference type="Gene3D" id="2.130.10.10">
    <property type="entry name" value="YVTN repeat-like/Quinoprotein amine dehydrogenase"/>
    <property type="match status" value="2"/>
</dbReference>
<evidence type="ECO:0000256" key="1">
    <source>
        <dbReference type="ARBA" id="ARBA00005564"/>
    </source>
</evidence>
<dbReference type="HOGENOM" id="CLU_038716_3_2_11"/>
<dbReference type="OrthoDB" id="9790815at2"/>
<dbReference type="KEGG" id="mts:MTES_1446"/>
<dbReference type="InterPro" id="IPR015943">
    <property type="entry name" value="WD40/YVTN_repeat-like_dom_sf"/>
</dbReference>
<dbReference type="eggNOG" id="COG2706">
    <property type="taxonomic scope" value="Bacteria"/>
</dbReference>
<evidence type="ECO:0000313" key="4">
    <source>
        <dbReference type="Proteomes" id="UP000008975"/>
    </source>
</evidence>
<evidence type="ECO:0000313" key="3">
    <source>
        <dbReference type="EMBL" id="BAJ74410.1"/>
    </source>
</evidence>
<reference evidence="3 4" key="1">
    <citation type="journal article" date="2011" name="J. Bacteriol.">
        <title>Genome sequence of Microbacterium testaceum StLB037, an N-acylhomoserine lactone-degrading bacterium isolated from potato leaves.</title>
        <authorList>
            <person name="Morohoshi T."/>
            <person name="Wang W.-Z."/>
            <person name="Someya N."/>
            <person name="Ikeda T."/>
        </authorList>
    </citation>
    <scope>NUCLEOTIDE SEQUENCE [LARGE SCALE GENOMIC DNA]</scope>
    <source>
        <strain evidence="3 4">StLB037</strain>
    </source>
</reference>
<accession>E8N8G5</accession>
<dbReference type="Proteomes" id="UP000008975">
    <property type="component" value="Chromosome"/>
</dbReference>
<dbReference type="PANTHER" id="PTHR30344">
    <property type="entry name" value="6-PHOSPHOGLUCONOLACTONASE-RELATED"/>
    <property type="match status" value="1"/>
</dbReference>
<dbReference type="STRING" id="979556.MTES_1446"/>
<sequence length="409" mass="42578">MRFWVGAYAGDAGSAEGIGILQAGDADSVWASGPLGMVGTAVAAPGSASWLAAHPTHDLLYAALESDGTVQAYRRTSETRLTPVGPAIEAGESVCHVAVSPDATFLVASCWSDGRVVRIDLDAAGRPSRPVIAAEATDPWGSDSAESGVSTGARVSGAVVPDLAAAARALREAAGDEYGDLVPAYDVPAYDVPAYDAVPETDAESEEAAIGPRVSRSHQAIFLPSGLVATTDMGLDLVRFWRPGQSGLRFVQQVVLPKGSGPRHGLWHPSGHLYVVTELSREVFVLAPDAEGRWHIISGQPLVGSLDTDTAAELCASRDGSTLYAGVRGSDTIGVLAVRGAGEALQFTALADAGTHWPRHHVVVNDTLLVAGQLADEIVSLPLDARTGVPGRVRHRTASPSPTRLLPMR</sequence>
<feature type="region of interest" description="Disordered" evidence="2">
    <location>
        <begin position="390"/>
        <end position="409"/>
    </location>
</feature>
<name>E8N8G5_MICTS</name>
<dbReference type="RefSeq" id="WP_013584535.1">
    <property type="nucleotide sequence ID" value="NC_015125.1"/>
</dbReference>
<dbReference type="Pfam" id="PF10282">
    <property type="entry name" value="Lactonase"/>
    <property type="match status" value="2"/>
</dbReference>
<dbReference type="SUPFAM" id="SSF51004">
    <property type="entry name" value="C-terminal (heme d1) domain of cytochrome cd1-nitrite reductase"/>
    <property type="match status" value="1"/>
</dbReference>
<protein>
    <submittedName>
        <fullName evidence="3">3-carboxymuconate cyclase</fullName>
    </submittedName>
</protein>
<proteinExistence type="inferred from homology"/>
<reference key="2">
    <citation type="submission" date="2011-02" db="EMBL/GenBank/DDBJ databases">
        <title>Genome sequence of Microbacterium testaceum StLB037.</title>
        <authorList>
            <person name="Morohoshi T."/>
            <person name="Wang W.Z."/>
            <person name="Someya N."/>
            <person name="Ikeda T."/>
        </authorList>
    </citation>
    <scope>NUCLEOTIDE SEQUENCE</scope>
    <source>
        <strain>StLB037</strain>
    </source>
</reference>
<evidence type="ECO:0000256" key="2">
    <source>
        <dbReference type="SAM" id="MobiDB-lite"/>
    </source>
</evidence>
<dbReference type="GO" id="GO:0017057">
    <property type="term" value="F:6-phosphogluconolactonase activity"/>
    <property type="evidence" value="ECO:0007669"/>
    <property type="project" value="TreeGrafter"/>
</dbReference>
<dbReference type="InterPro" id="IPR011048">
    <property type="entry name" value="Haem_d1_sf"/>
</dbReference>
<gene>
    <name evidence="3" type="ordered locus">MTES_1446</name>
</gene>